<dbReference type="PANTHER" id="PTHR43737">
    <property type="entry name" value="BLL7424 PROTEIN"/>
    <property type="match status" value="1"/>
</dbReference>
<gene>
    <name evidence="1" type="ORF">Pla8534_24840</name>
</gene>
<proteinExistence type="predicted"/>
<dbReference type="InterPro" id="IPR017850">
    <property type="entry name" value="Alkaline_phosphatase_core_sf"/>
</dbReference>
<organism evidence="1 2">
    <name type="scientific">Lignipirellula cremea</name>
    <dbReference type="NCBI Taxonomy" id="2528010"/>
    <lineage>
        <taxon>Bacteria</taxon>
        <taxon>Pseudomonadati</taxon>
        <taxon>Planctomycetota</taxon>
        <taxon>Planctomycetia</taxon>
        <taxon>Pirellulales</taxon>
        <taxon>Pirellulaceae</taxon>
        <taxon>Lignipirellula</taxon>
    </lineage>
</organism>
<accession>A0A518DSB8</accession>
<dbReference type="SUPFAM" id="SSF53649">
    <property type="entry name" value="Alkaline phosphatase-like"/>
    <property type="match status" value="1"/>
</dbReference>
<name>A0A518DSB8_9BACT</name>
<dbReference type="AlphaFoldDB" id="A0A518DSB8"/>
<dbReference type="EMBL" id="CP036433">
    <property type="protein sequence ID" value="QDU94678.1"/>
    <property type="molecule type" value="Genomic_DNA"/>
</dbReference>
<dbReference type="InterPro" id="IPR010869">
    <property type="entry name" value="DUF1501"/>
</dbReference>
<keyword evidence="2" id="KW-1185">Reference proteome</keyword>
<reference evidence="1 2" key="1">
    <citation type="submission" date="2019-02" db="EMBL/GenBank/DDBJ databases">
        <title>Deep-cultivation of Planctomycetes and their phenomic and genomic characterization uncovers novel biology.</title>
        <authorList>
            <person name="Wiegand S."/>
            <person name="Jogler M."/>
            <person name="Boedeker C."/>
            <person name="Pinto D."/>
            <person name="Vollmers J."/>
            <person name="Rivas-Marin E."/>
            <person name="Kohn T."/>
            <person name="Peeters S.H."/>
            <person name="Heuer A."/>
            <person name="Rast P."/>
            <person name="Oberbeckmann S."/>
            <person name="Bunk B."/>
            <person name="Jeske O."/>
            <person name="Meyerdierks A."/>
            <person name="Storesund J.E."/>
            <person name="Kallscheuer N."/>
            <person name="Luecker S."/>
            <person name="Lage O.M."/>
            <person name="Pohl T."/>
            <person name="Merkel B.J."/>
            <person name="Hornburger P."/>
            <person name="Mueller R.-W."/>
            <person name="Bruemmer F."/>
            <person name="Labrenz M."/>
            <person name="Spormann A.M."/>
            <person name="Op den Camp H."/>
            <person name="Overmann J."/>
            <person name="Amann R."/>
            <person name="Jetten M.S.M."/>
            <person name="Mascher T."/>
            <person name="Medema M.H."/>
            <person name="Devos D.P."/>
            <person name="Kaster A.-K."/>
            <person name="Ovreas L."/>
            <person name="Rohde M."/>
            <person name="Galperin M.Y."/>
            <person name="Jogler C."/>
        </authorList>
    </citation>
    <scope>NUCLEOTIDE SEQUENCE [LARGE SCALE GENOMIC DNA]</scope>
    <source>
        <strain evidence="1 2">Pla85_3_4</strain>
    </source>
</reference>
<dbReference type="KEGG" id="lcre:Pla8534_24840"/>
<dbReference type="Pfam" id="PF07394">
    <property type="entry name" value="DUF1501"/>
    <property type="match status" value="1"/>
</dbReference>
<evidence type="ECO:0000313" key="2">
    <source>
        <dbReference type="Proteomes" id="UP000317648"/>
    </source>
</evidence>
<dbReference type="InterPro" id="IPR006311">
    <property type="entry name" value="TAT_signal"/>
</dbReference>
<evidence type="ECO:0008006" key="3">
    <source>
        <dbReference type="Google" id="ProtNLM"/>
    </source>
</evidence>
<dbReference type="RefSeq" id="WP_145053294.1">
    <property type="nucleotide sequence ID" value="NZ_CP036433.1"/>
</dbReference>
<evidence type="ECO:0000313" key="1">
    <source>
        <dbReference type="EMBL" id="QDU94678.1"/>
    </source>
</evidence>
<dbReference type="OrthoDB" id="238140at2"/>
<sequence length="445" mass="48062">MKPGPYCDGRSRRNFLQTGLGGAAGLGLSSLLRLQAETEARELARKAQAKRCIYIWMDGGPSHYETFDPKPEAPVELRGEFSPIDTSQPGIQICHLLPKTSKVMHLTTVIRSISHHDPGHGGGNHYLTTGRPTPTPIGCGDSASFHPSFGSTIAKEIGAASGLPPYVQFALPGPLRSGGPSFLGSKYAPFLVADNPNDPNFQLADMTLPPGLAEGRAMSRLNLRRTLDNLERIEEAAAADPARGLDNFYQQAQSLVTSTQAKQAFDLSQESEKARDAYGRTMVGQQCLLARRLVEAGVPFVTVQHAGWDHHANIFTYLKARYLPIFDQAFSTLLLDLEDRGLLEDTLVLALGEFGRTPTINKNAGRDHWPGAMSVVAAGAGVPRGAIVGSTDKRGSGPLDRPLSVEDFACTLFTKLGIDPHQEYLTPQGRPIPIVNGGKPIHELF</sequence>
<dbReference type="Proteomes" id="UP000317648">
    <property type="component" value="Chromosome"/>
</dbReference>
<protein>
    <recommendedName>
        <fullName evidence="3">DUF1501 domain-containing protein</fullName>
    </recommendedName>
</protein>
<dbReference type="PROSITE" id="PS51318">
    <property type="entry name" value="TAT"/>
    <property type="match status" value="1"/>
</dbReference>
<dbReference type="PANTHER" id="PTHR43737:SF1">
    <property type="entry name" value="DUF1501 DOMAIN-CONTAINING PROTEIN"/>
    <property type="match status" value="1"/>
</dbReference>